<feature type="transmembrane region" description="Helical" evidence="1">
    <location>
        <begin position="343"/>
        <end position="365"/>
    </location>
</feature>
<evidence type="ECO:0000313" key="3">
    <source>
        <dbReference type="Proteomes" id="UP000277498"/>
    </source>
</evidence>
<dbReference type="RefSeq" id="WP_124085308.1">
    <property type="nucleotide sequence ID" value="NZ_UXAW01000046.1"/>
</dbReference>
<evidence type="ECO:0000256" key="1">
    <source>
        <dbReference type="SAM" id="Phobius"/>
    </source>
</evidence>
<sequence>MKNGFRQSMAWLHTWTGLLLGWLLFAIFLTGTIAYFRSEVTWWMKPELHGSVVGADPVGLALDRLADLAPDAAVWSITLPDERNPALALSWTKPGEEARRGAPATVIDATTGAVLHPRETAGGEFLYRFHFELYGLPRALARWIVGIATMAMFVAIISGVITHKKIFKEFFTFRPGKGQRSWLDMHNMTAVLALPYHVMITFSGLVLFVATLMPLVVDRPAGRGPGQPAAVAGAPAPHELPQLTAVPPLMARAEAAWAMPVGRIQIGKLDTGQPEIVLIPQRNSTVAVQSGSGANGVERMRFDGLTGALIEETGRPEASVVAKVDMALGALHRARFADTGLRWLFFIAGLAGTVMVGSGMVLWVSKRAAKHAKSGVQPFGLRLVDRLNVGGIAGLVLATAGYFWANRLIPAGAADRAGLEILAFFLIWAVAAVHPFLRGPERAWSEQLGLSAALFLALPVLNALTGPSNLPLALWRGDLVLATVDLVALVSGVACLYAARKARPGRQPARRPARRAPVSRVPGE</sequence>
<protein>
    <recommendedName>
        <fullName evidence="4">PepSY-associated TM helix</fullName>
    </recommendedName>
</protein>
<reference evidence="2 3" key="1">
    <citation type="submission" date="2018-11" db="EMBL/GenBank/DDBJ databases">
        <authorList>
            <person name="Criscuolo A."/>
        </authorList>
    </citation>
    <scope>NUCLEOTIDE SEQUENCE [LARGE SCALE GENOMIC DNA]</scope>
    <source>
        <strain evidence="2">ACIP111625</strain>
    </source>
</reference>
<accession>A0A3P5WMK8</accession>
<dbReference type="EMBL" id="UXAW01000046">
    <property type="protein sequence ID" value="VDC22938.1"/>
    <property type="molecule type" value="Genomic_DNA"/>
</dbReference>
<feature type="transmembrane region" description="Helical" evidence="1">
    <location>
        <begin position="140"/>
        <end position="161"/>
    </location>
</feature>
<feature type="transmembrane region" description="Helical" evidence="1">
    <location>
        <begin position="386"/>
        <end position="405"/>
    </location>
</feature>
<keyword evidence="3" id="KW-1185">Reference proteome</keyword>
<organism evidence="2 3">
    <name type="scientific">Pseudogemmobacter humi</name>
    <dbReference type="NCBI Taxonomy" id="2483812"/>
    <lineage>
        <taxon>Bacteria</taxon>
        <taxon>Pseudomonadati</taxon>
        <taxon>Pseudomonadota</taxon>
        <taxon>Alphaproteobacteria</taxon>
        <taxon>Rhodobacterales</taxon>
        <taxon>Paracoccaceae</taxon>
        <taxon>Pseudogemmobacter</taxon>
    </lineage>
</organism>
<dbReference type="Proteomes" id="UP000277498">
    <property type="component" value="Unassembled WGS sequence"/>
</dbReference>
<keyword evidence="1" id="KW-0472">Membrane</keyword>
<feature type="transmembrane region" description="Helical" evidence="1">
    <location>
        <begin position="479"/>
        <end position="499"/>
    </location>
</feature>
<dbReference type="PANTHER" id="PTHR34219:SF4">
    <property type="entry name" value="PEPSY DOMAIN-CONTAINING PROTEIN"/>
    <property type="match status" value="1"/>
</dbReference>
<dbReference type="AlphaFoldDB" id="A0A3P5WMK8"/>
<proteinExistence type="predicted"/>
<feature type="transmembrane region" description="Helical" evidence="1">
    <location>
        <begin position="190"/>
        <end position="217"/>
    </location>
</feature>
<dbReference type="InterPro" id="IPR005625">
    <property type="entry name" value="PepSY-ass_TM"/>
</dbReference>
<evidence type="ECO:0000313" key="2">
    <source>
        <dbReference type="EMBL" id="VDC22938.1"/>
    </source>
</evidence>
<evidence type="ECO:0008006" key="4">
    <source>
        <dbReference type="Google" id="ProtNLM"/>
    </source>
</evidence>
<feature type="transmembrane region" description="Helical" evidence="1">
    <location>
        <begin position="417"/>
        <end position="436"/>
    </location>
</feature>
<dbReference type="Pfam" id="PF03929">
    <property type="entry name" value="PepSY_TM"/>
    <property type="match status" value="1"/>
</dbReference>
<dbReference type="OrthoDB" id="9776609at2"/>
<dbReference type="PANTHER" id="PTHR34219">
    <property type="entry name" value="IRON-REGULATED INNER MEMBRANE PROTEIN-RELATED"/>
    <property type="match status" value="1"/>
</dbReference>
<feature type="transmembrane region" description="Helical" evidence="1">
    <location>
        <begin position="448"/>
        <end position="467"/>
    </location>
</feature>
<keyword evidence="1" id="KW-1133">Transmembrane helix</keyword>
<name>A0A3P5WMK8_9RHOB</name>
<keyword evidence="1" id="KW-0812">Transmembrane</keyword>
<feature type="transmembrane region" description="Helical" evidence="1">
    <location>
        <begin position="12"/>
        <end position="36"/>
    </location>
</feature>
<gene>
    <name evidence="2" type="ORF">XINFAN_00880</name>
</gene>